<protein>
    <recommendedName>
        <fullName evidence="1">Stage 0 sporulation protein A homolog</fullName>
    </recommendedName>
</protein>
<dbReference type="InterPro" id="IPR011006">
    <property type="entry name" value="CheY-like_superfamily"/>
</dbReference>
<proteinExistence type="predicted"/>
<feature type="domain" description="Response regulatory" evidence="4">
    <location>
        <begin position="2"/>
        <end position="118"/>
    </location>
</feature>
<dbReference type="SUPFAM" id="SSF52172">
    <property type="entry name" value="CheY-like"/>
    <property type="match status" value="1"/>
</dbReference>
<evidence type="ECO:0000256" key="1">
    <source>
        <dbReference type="ARBA" id="ARBA00018672"/>
    </source>
</evidence>
<gene>
    <name evidence="5" type="ORF">HBE96_19885</name>
</gene>
<dbReference type="Pfam" id="PF00072">
    <property type="entry name" value="Response_reg"/>
    <property type="match status" value="1"/>
</dbReference>
<dbReference type="Pfam" id="PF08664">
    <property type="entry name" value="YcbB"/>
    <property type="match status" value="1"/>
</dbReference>
<accession>A0A7Y0HR63</accession>
<comment type="caution">
    <text evidence="5">The sequence shown here is derived from an EMBL/GenBank/DDBJ whole genome shotgun (WGS) entry which is preliminary data.</text>
</comment>
<evidence type="ECO:0000256" key="2">
    <source>
        <dbReference type="ARBA" id="ARBA00024867"/>
    </source>
</evidence>
<evidence type="ECO:0000256" key="3">
    <source>
        <dbReference type="PROSITE-ProRule" id="PRU00169"/>
    </source>
</evidence>
<dbReference type="InterPro" id="IPR052048">
    <property type="entry name" value="ST_Response_Regulator"/>
</dbReference>
<reference evidence="5 6" key="1">
    <citation type="submission" date="2020-06" db="EMBL/GenBank/DDBJ databases">
        <title>Complete Genome Sequence of Clostridium muelleri sp. nov. P21T, an Acid-Alcohol Producing Acetogen Isolated from Old Hay.</title>
        <authorList>
            <person name="Duncan K.E."/>
            <person name="Tanner R.S."/>
        </authorList>
    </citation>
    <scope>NUCLEOTIDE SEQUENCE [LARGE SCALE GENOMIC DNA]</scope>
    <source>
        <strain evidence="5 6">P21</strain>
    </source>
</reference>
<sequence>MNFFIADDDEAIRSMLTEIIEDYDLGEVVGEAENGSIIDNQLLTLKKVDIIIIDLLMPIKDGLQTIRDLDNSFTGKAIMLSQVEDKEMIGKAYSFGIEYYITKPINRLEVISIIEKVIEHMQLEKSIHDIQKTLNVLQFKKEKDSVKQTYNFINKDIISSGQFLLTELGMIGESGSKDLLNILKYLFECENANAFEHGFPSLKKIFIDVAMKKLGPLCDSMDLNKEIKASEQRIRRSIFQALNHLASLGLTDYSNPKFEEYAATFFDFTEVRKKMLELQSGKSSSMSSIHINTKKFVKVLYIEAKKNLGI</sequence>
<comment type="function">
    <text evidence="2">May play the central regulatory role in sporulation. It may be an element of the effector pathway responsible for the activation of sporulation genes in response to nutritional stress. Spo0A may act in concert with spo0H (a sigma factor) to control the expression of some genes that are critical to the sporulation process.</text>
</comment>
<dbReference type="AlphaFoldDB" id="A0A7Y0HR63"/>
<dbReference type="Proteomes" id="UP000537131">
    <property type="component" value="Unassembled WGS sequence"/>
</dbReference>
<keyword evidence="6" id="KW-1185">Reference proteome</keyword>
<dbReference type="Gene3D" id="3.40.50.2300">
    <property type="match status" value="1"/>
</dbReference>
<keyword evidence="3" id="KW-0597">Phosphoprotein</keyword>
<dbReference type="PROSITE" id="PS50110">
    <property type="entry name" value="RESPONSE_REGULATORY"/>
    <property type="match status" value="1"/>
</dbReference>
<feature type="modified residue" description="4-aspartylphosphate" evidence="3">
    <location>
        <position position="54"/>
    </location>
</feature>
<dbReference type="GO" id="GO:0000160">
    <property type="term" value="P:phosphorelay signal transduction system"/>
    <property type="evidence" value="ECO:0007669"/>
    <property type="project" value="InterPro"/>
</dbReference>
<dbReference type="PANTHER" id="PTHR43228:SF8">
    <property type="entry name" value="TRANSCRIPTIONAL REGULATORY PROTEIN GLNL"/>
    <property type="match status" value="1"/>
</dbReference>
<dbReference type="SMART" id="SM00448">
    <property type="entry name" value="REC"/>
    <property type="match status" value="1"/>
</dbReference>
<dbReference type="PANTHER" id="PTHR43228">
    <property type="entry name" value="TWO-COMPONENT RESPONSE REGULATOR"/>
    <property type="match status" value="1"/>
</dbReference>
<dbReference type="InterPro" id="IPR013972">
    <property type="entry name" value="YcbB"/>
</dbReference>
<evidence type="ECO:0000259" key="4">
    <source>
        <dbReference type="PROSITE" id="PS50110"/>
    </source>
</evidence>
<dbReference type="InterPro" id="IPR001789">
    <property type="entry name" value="Sig_transdc_resp-reg_receiver"/>
</dbReference>
<evidence type="ECO:0000313" key="6">
    <source>
        <dbReference type="Proteomes" id="UP000537131"/>
    </source>
</evidence>
<dbReference type="RefSeq" id="WP_169299452.1">
    <property type="nucleotide sequence ID" value="NZ_JABBNI010000058.1"/>
</dbReference>
<organism evidence="5 6">
    <name type="scientific">Clostridium muellerianum</name>
    <dbReference type="NCBI Taxonomy" id="2716538"/>
    <lineage>
        <taxon>Bacteria</taxon>
        <taxon>Bacillati</taxon>
        <taxon>Bacillota</taxon>
        <taxon>Clostridia</taxon>
        <taxon>Eubacteriales</taxon>
        <taxon>Clostridiaceae</taxon>
        <taxon>Clostridium</taxon>
    </lineage>
</organism>
<evidence type="ECO:0000313" key="5">
    <source>
        <dbReference type="EMBL" id="NMM64861.1"/>
    </source>
</evidence>
<name>A0A7Y0HR63_9CLOT</name>
<dbReference type="EMBL" id="JABBNI010000058">
    <property type="protein sequence ID" value="NMM64861.1"/>
    <property type="molecule type" value="Genomic_DNA"/>
</dbReference>